<protein>
    <recommendedName>
        <fullName evidence="3">Transposase</fullName>
    </recommendedName>
</protein>
<dbReference type="Proteomes" id="UP000224915">
    <property type="component" value="Unassembled WGS sequence"/>
</dbReference>
<accession>A0A2A9CZS5</accession>
<reference evidence="1 2" key="1">
    <citation type="submission" date="2017-10" db="EMBL/GenBank/DDBJ databases">
        <title>Sequencing the genomes of 1000 actinobacteria strains.</title>
        <authorList>
            <person name="Klenk H.-P."/>
        </authorList>
    </citation>
    <scope>NUCLEOTIDE SEQUENCE [LARGE SCALE GENOMIC DNA]</scope>
    <source>
        <strain evidence="1 2">DSM 21801</strain>
    </source>
</reference>
<evidence type="ECO:0008006" key="3">
    <source>
        <dbReference type="Google" id="ProtNLM"/>
    </source>
</evidence>
<sequence>MTILAHNHPIAIGVDTHARNHALSILGTPHGEVVDAEFPATSSGMARALDWVGRCTGSDLEALWVIECSASYGSNWPARSRRRATGSSRPRG</sequence>
<evidence type="ECO:0000313" key="2">
    <source>
        <dbReference type="Proteomes" id="UP000224915"/>
    </source>
</evidence>
<dbReference type="AlphaFoldDB" id="A0A2A9CZS5"/>
<organism evidence="1 2">
    <name type="scientific">Serinibacter salmoneus</name>
    <dbReference type="NCBI Taxonomy" id="556530"/>
    <lineage>
        <taxon>Bacteria</taxon>
        <taxon>Bacillati</taxon>
        <taxon>Actinomycetota</taxon>
        <taxon>Actinomycetes</taxon>
        <taxon>Micrococcales</taxon>
        <taxon>Beutenbergiaceae</taxon>
        <taxon>Serinibacter</taxon>
    </lineage>
</organism>
<keyword evidence="2" id="KW-1185">Reference proteome</keyword>
<proteinExistence type="predicted"/>
<evidence type="ECO:0000313" key="1">
    <source>
        <dbReference type="EMBL" id="PFG19100.1"/>
    </source>
</evidence>
<name>A0A2A9CZS5_9MICO</name>
<gene>
    <name evidence="1" type="ORF">ATL40_0656</name>
</gene>
<comment type="caution">
    <text evidence="1">The sequence shown here is derived from an EMBL/GenBank/DDBJ whole genome shotgun (WGS) entry which is preliminary data.</text>
</comment>
<dbReference type="EMBL" id="PDJD01000001">
    <property type="protein sequence ID" value="PFG19100.1"/>
    <property type="molecule type" value="Genomic_DNA"/>
</dbReference>